<dbReference type="GO" id="GO:0042840">
    <property type="term" value="P:D-glucuronate catabolic process"/>
    <property type="evidence" value="ECO:0007669"/>
    <property type="project" value="TreeGrafter"/>
</dbReference>
<evidence type="ECO:0000256" key="5">
    <source>
        <dbReference type="ARBA" id="ARBA00020555"/>
    </source>
</evidence>
<proteinExistence type="inferred from homology"/>
<dbReference type="HAMAP" id="MF_00675">
    <property type="entry name" value="UxaC"/>
    <property type="match status" value="1"/>
</dbReference>
<evidence type="ECO:0000313" key="8">
    <source>
        <dbReference type="EMBL" id="HIZ31160.1"/>
    </source>
</evidence>
<dbReference type="Gene3D" id="1.10.2020.10">
    <property type="entry name" value="uronate isomerase, domain 2, chain A"/>
    <property type="match status" value="1"/>
</dbReference>
<comment type="catalytic activity">
    <reaction evidence="1 7">
        <text>D-glucuronate = D-fructuronate</text>
        <dbReference type="Rhea" id="RHEA:13049"/>
        <dbReference type="ChEBI" id="CHEBI:58720"/>
        <dbReference type="ChEBI" id="CHEBI:59863"/>
        <dbReference type="EC" id="5.3.1.12"/>
    </reaction>
</comment>
<reference evidence="8" key="2">
    <citation type="submission" date="2021-04" db="EMBL/GenBank/DDBJ databases">
        <authorList>
            <person name="Gilroy R."/>
        </authorList>
    </citation>
    <scope>NUCLEOTIDE SEQUENCE</scope>
    <source>
        <strain evidence="8">ChiGjej4B4-18154</strain>
    </source>
</reference>
<dbReference type="PANTHER" id="PTHR30068:SF4">
    <property type="entry name" value="URONATE ISOMERASE"/>
    <property type="match status" value="1"/>
</dbReference>
<reference evidence="8" key="1">
    <citation type="journal article" date="2021" name="PeerJ">
        <title>Extensive microbial diversity within the chicken gut microbiome revealed by metagenomics and culture.</title>
        <authorList>
            <person name="Gilroy R."/>
            <person name="Ravi A."/>
            <person name="Getino M."/>
            <person name="Pursley I."/>
            <person name="Horton D.L."/>
            <person name="Alikhan N.F."/>
            <person name="Baker D."/>
            <person name="Gharbi K."/>
            <person name="Hall N."/>
            <person name="Watson M."/>
            <person name="Adriaenssens E.M."/>
            <person name="Foster-Nyarko E."/>
            <person name="Jarju S."/>
            <person name="Secka A."/>
            <person name="Antonio M."/>
            <person name="Oren A."/>
            <person name="Chaudhuri R.R."/>
            <person name="La Ragione R."/>
            <person name="Hildebrand F."/>
            <person name="Pallen M.J."/>
        </authorList>
    </citation>
    <scope>NUCLEOTIDE SEQUENCE</scope>
    <source>
        <strain evidence="8">ChiGjej4B4-18154</strain>
    </source>
</reference>
<organism evidence="8 9">
    <name type="scientific">Candidatus Allofournierella merdipullorum</name>
    <dbReference type="NCBI Taxonomy" id="2838595"/>
    <lineage>
        <taxon>Bacteria</taxon>
        <taxon>Bacillati</taxon>
        <taxon>Bacillota</taxon>
        <taxon>Clostridia</taxon>
        <taxon>Eubacteriales</taxon>
        <taxon>Oscillospiraceae</taxon>
        <taxon>Allofournierella</taxon>
    </lineage>
</organism>
<evidence type="ECO:0000256" key="2">
    <source>
        <dbReference type="ARBA" id="ARBA00004892"/>
    </source>
</evidence>
<dbReference type="EMBL" id="DXBV01000078">
    <property type="protein sequence ID" value="HIZ31160.1"/>
    <property type="molecule type" value="Genomic_DNA"/>
</dbReference>
<gene>
    <name evidence="7 8" type="primary">uxaC</name>
    <name evidence="8" type="ORF">H9813_08045</name>
</gene>
<dbReference type="SUPFAM" id="SSF51556">
    <property type="entry name" value="Metallo-dependent hydrolases"/>
    <property type="match status" value="1"/>
</dbReference>
<sequence>MFPQKSSSNECGDSHYREIKTHCESRDAFEVKKERERLENRIAHPDFLLDTETAKTLYYGWAEKTPIIDYHCHIDPKEVFEDRRFDNIAQVWLGGDHYKWRLMRSNGVEEKYITGDESDREKFQKFAETLPRAIGNPMYHWCHLELKNYFGYTGVLNGETAEEVWQLCNEKLQKDPAMSARGLILASNVTMIGTTDDPCSDLRWHEKLAADASFPVQVCPSFRPDPAMNLHKAGFAAYVKRLEKATGYPIATVHDMRDALSARIAFFDAHGCRSADHGLDYVMFRPVSDETATVALKKALAGEPLTVEEAEGYQTAVLLHCAREYARLGWVMQLHFSCARNPNSRMLATLGPDTGFDSMAVTDSCAATYRLMDALEAEGNLPKTVLYSLNPADNAWLDTLLGAFQGPEAAGKIQHGAAWWFNDHKAGMTEHLTSLANLSVLGNFIGMLTDSRSLLSYARHEYFRRILCSLIGRWVENGEYPADMDALGALVEDICFNNAKRYFDL</sequence>
<dbReference type="InterPro" id="IPR003766">
    <property type="entry name" value="Uronate_isomerase"/>
</dbReference>
<dbReference type="PANTHER" id="PTHR30068">
    <property type="entry name" value="URONATE ISOMERASE"/>
    <property type="match status" value="1"/>
</dbReference>
<dbReference type="InterPro" id="IPR032466">
    <property type="entry name" value="Metal_Hydrolase"/>
</dbReference>
<dbReference type="Gene3D" id="3.20.20.140">
    <property type="entry name" value="Metal-dependent hydrolases"/>
    <property type="match status" value="1"/>
</dbReference>
<evidence type="ECO:0000256" key="7">
    <source>
        <dbReference type="HAMAP-Rule" id="MF_00675"/>
    </source>
</evidence>
<dbReference type="Pfam" id="PF02614">
    <property type="entry name" value="UxaC"/>
    <property type="match status" value="1"/>
</dbReference>
<dbReference type="NCBIfam" id="NF002794">
    <property type="entry name" value="PRK02925.1"/>
    <property type="match status" value="1"/>
</dbReference>
<comment type="catalytic activity">
    <reaction evidence="7">
        <text>aldehydo-D-galacturonate = keto-D-tagaturonate</text>
        <dbReference type="Rhea" id="RHEA:27702"/>
        <dbReference type="ChEBI" id="CHEBI:12952"/>
        <dbReference type="ChEBI" id="CHEBI:17886"/>
    </reaction>
</comment>
<comment type="similarity">
    <text evidence="3 7">Belongs to the metallo-dependent hydrolases superfamily. Uronate isomerase family.</text>
</comment>
<protein>
    <recommendedName>
        <fullName evidence="5 7">Uronate isomerase</fullName>
        <ecNumber evidence="4 7">5.3.1.12</ecNumber>
    </recommendedName>
    <alternativeName>
        <fullName evidence="7">Glucuronate isomerase</fullName>
    </alternativeName>
    <alternativeName>
        <fullName evidence="7">Uronic isomerase</fullName>
    </alternativeName>
</protein>
<comment type="caution">
    <text evidence="8">The sequence shown here is derived from an EMBL/GenBank/DDBJ whole genome shotgun (WGS) entry which is preliminary data.</text>
</comment>
<dbReference type="GO" id="GO:0019698">
    <property type="term" value="P:D-galacturonate catabolic process"/>
    <property type="evidence" value="ECO:0007669"/>
    <property type="project" value="TreeGrafter"/>
</dbReference>
<dbReference type="AlphaFoldDB" id="A0A9D2IZ94"/>
<accession>A0A9D2IZ94</accession>
<evidence type="ECO:0000256" key="6">
    <source>
        <dbReference type="ARBA" id="ARBA00023235"/>
    </source>
</evidence>
<keyword evidence="6 7" id="KW-0413">Isomerase</keyword>
<dbReference type="GO" id="GO:0008880">
    <property type="term" value="F:glucuronate isomerase activity"/>
    <property type="evidence" value="ECO:0007669"/>
    <property type="project" value="UniProtKB-UniRule"/>
</dbReference>
<evidence type="ECO:0000313" key="9">
    <source>
        <dbReference type="Proteomes" id="UP000824035"/>
    </source>
</evidence>
<evidence type="ECO:0000256" key="4">
    <source>
        <dbReference type="ARBA" id="ARBA00012546"/>
    </source>
</evidence>
<comment type="pathway">
    <text evidence="2 7">Carbohydrate metabolism; pentose and glucuronate interconversion.</text>
</comment>
<evidence type="ECO:0000256" key="1">
    <source>
        <dbReference type="ARBA" id="ARBA00001165"/>
    </source>
</evidence>
<dbReference type="Proteomes" id="UP000824035">
    <property type="component" value="Unassembled WGS sequence"/>
</dbReference>
<name>A0A9D2IZ94_9FIRM</name>
<dbReference type="EC" id="5.3.1.12" evidence="4 7"/>
<evidence type="ECO:0000256" key="3">
    <source>
        <dbReference type="ARBA" id="ARBA00008397"/>
    </source>
</evidence>